<accession>A0ABN7VQQ0</accession>
<reference evidence="1 2" key="1">
    <citation type="submission" date="2021-06" db="EMBL/GenBank/DDBJ databases">
        <authorList>
            <person name="Kallberg Y."/>
            <person name="Tangrot J."/>
            <person name="Rosling A."/>
        </authorList>
    </citation>
    <scope>NUCLEOTIDE SEQUENCE [LARGE SCALE GENOMIC DNA]</scope>
    <source>
        <strain evidence="1 2">120-4 pot B 10/14</strain>
    </source>
</reference>
<keyword evidence="2" id="KW-1185">Reference proteome</keyword>
<name>A0ABN7VQQ0_GIGMA</name>
<gene>
    <name evidence="1" type="ORF">GMARGA_LOCUS21035</name>
</gene>
<protein>
    <submittedName>
        <fullName evidence="1">16065_t:CDS:1</fullName>
    </submittedName>
</protein>
<dbReference type="EMBL" id="CAJVQB010019036">
    <property type="protein sequence ID" value="CAG8789646.1"/>
    <property type="molecule type" value="Genomic_DNA"/>
</dbReference>
<dbReference type="Proteomes" id="UP000789901">
    <property type="component" value="Unassembled WGS sequence"/>
</dbReference>
<evidence type="ECO:0000313" key="2">
    <source>
        <dbReference type="Proteomes" id="UP000789901"/>
    </source>
</evidence>
<evidence type="ECO:0000313" key="1">
    <source>
        <dbReference type="EMBL" id="CAG8789646.1"/>
    </source>
</evidence>
<sequence>MGQLSLEAKCSESTNEKNWEEYQAELNKELKRKLSKNSEKGSIQNDVLDHYTLKTKPWTSYGTLSRETKETKENKERGIIVQKVEELEQFIELLKNC</sequence>
<comment type="caution">
    <text evidence="1">The sequence shown here is derived from an EMBL/GenBank/DDBJ whole genome shotgun (WGS) entry which is preliminary data.</text>
</comment>
<proteinExistence type="predicted"/>
<organism evidence="1 2">
    <name type="scientific">Gigaspora margarita</name>
    <dbReference type="NCBI Taxonomy" id="4874"/>
    <lineage>
        <taxon>Eukaryota</taxon>
        <taxon>Fungi</taxon>
        <taxon>Fungi incertae sedis</taxon>
        <taxon>Mucoromycota</taxon>
        <taxon>Glomeromycotina</taxon>
        <taxon>Glomeromycetes</taxon>
        <taxon>Diversisporales</taxon>
        <taxon>Gigasporaceae</taxon>
        <taxon>Gigaspora</taxon>
    </lineage>
</organism>